<evidence type="ECO:0000256" key="1">
    <source>
        <dbReference type="ARBA" id="ARBA00004994"/>
    </source>
</evidence>
<keyword evidence="6 10" id="KW-0521">NADP</keyword>
<dbReference type="Pfam" id="PF08546">
    <property type="entry name" value="ApbA_C"/>
    <property type="match status" value="1"/>
</dbReference>
<dbReference type="Gene3D" id="1.10.1040.10">
    <property type="entry name" value="N-(1-d-carboxylethyl)-l-norvaline Dehydrogenase, domain 2"/>
    <property type="match status" value="1"/>
</dbReference>
<evidence type="ECO:0000313" key="13">
    <source>
        <dbReference type="EMBL" id="MBN7827453.1"/>
    </source>
</evidence>
<evidence type="ECO:0000256" key="6">
    <source>
        <dbReference type="ARBA" id="ARBA00022857"/>
    </source>
</evidence>
<feature type="domain" description="Ketopantoate reductase C-terminal" evidence="12">
    <location>
        <begin position="166"/>
        <end position="286"/>
    </location>
</feature>
<organism evidence="13 14">
    <name type="scientific">Bowmanella dokdonensis</name>
    <dbReference type="NCBI Taxonomy" id="751969"/>
    <lineage>
        <taxon>Bacteria</taxon>
        <taxon>Pseudomonadati</taxon>
        <taxon>Pseudomonadota</taxon>
        <taxon>Gammaproteobacteria</taxon>
        <taxon>Alteromonadales</taxon>
        <taxon>Alteromonadaceae</taxon>
        <taxon>Bowmanella</taxon>
    </lineage>
</organism>
<evidence type="ECO:0000256" key="10">
    <source>
        <dbReference type="RuleBase" id="RU362068"/>
    </source>
</evidence>
<dbReference type="PANTHER" id="PTHR43765">
    <property type="entry name" value="2-DEHYDROPANTOATE 2-REDUCTASE-RELATED"/>
    <property type="match status" value="1"/>
</dbReference>
<reference evidence="13" key="1">
    <citation type="submission" date="2021-03" db="EMBL/GenBank/DDBJ databases">
        <title>novel species isolated from a fishpond in China.</title>
        <authorList>
            <person name="Lu H."/>
            <person name="Cai Z."/>
        </authorList>
    </citation>
    <scope>NUCLEOTIDE SEQUENCE</scope>
    <source>
        <strain evidence="13">JCM 30855</strain>
    </source>
</reference>
<comment type="function">
    <text evidence="10">Catalyzes the NADPH-dependent reduction of ketopantoate into pantoic acid.</text>
</comment>
<protein>
    <recommendedName>
        <fullName evidence="4 10">2-dehydropantoate 2-reductase</fullName>
        <ecNumber evidence="3 10">1.1.1.169</ecNumber>
    </recommendedName>
    <alternativeName>
        <fullName evidence="8 10">Ketopantoate reductase</fullName>
    </alternativeName>
</protein>
<keyword evidence="7 10" id="KW-0560">Oxidoreductase</keyword>
<dbReference type="Proteomes" id="UP000664654">
    <property type="component" value="Unassembled WGS sequence"/>
</dbReference>
<sequence>MKTVILGQGAIGTLLAARCEQLHLDYAVMGRQTRLHTLHFQPLTGAGQILSSPSISPAQLRGDELLLLPLKAYQLLPAIQSLKPFLHQQPLLLLHNGMGVLDEVQPLLAGHTVIQGITRLAVLKEGSQVRETGRGATDLAWVTGCNAQAKDVLNTLLSPCTWHADLLPAMWQKLAVNAVINPLTALYQIKNGELAAKAHRSAIHQLCKEIGQLMQTLKLPGAGNLEATVLQVIQATADNNSSMYQDLRLGQRTEIDYINGFVCKKAHELGLQVPHNEALWRQIKAQEQTTGS</sequence>
<evidence type="ECO:0000256" key="7">
    <source>
        <dbReference type="ARBA" id="ARBA00023002"/>
    </source>
</evidence>
<dbReference type="InterPro" id="IPR013328">
    <property type="entry name" value="6PGD_dom2"/>
</dbReference>
<evidence type="ECO:0000259" key="11">
    <source>
        <dbReference type="Pfam" id="PF02558"/>
    </source>
</evidence>
<keyword evidence="5 10" id="KW-0566">Pantothenate biosynthesis</keyword>
<dbReference type="Pfam" id="PF02558">
    <property type="entry name" value="ApbA"/>
    <property type="match status" value="1"/>
</dbReference>
<comment type="similarity">
    <text evidence="2 10">Belongs to the ketopantoate reductase family.</text>
</comment>
<accession>A0A939DRQ6</accession>
<dbReference type="InterPro" id="IPR013332">
    <property type="entry name" value="KPR_N"/>
</dbReference>
<proteinExistence type="inferred from homology"/>
<dbReference type="SUPFAM" id="SSF48179">
    <property type="entry name" value="6-phosphogluconate dehydrogenase C-terminal domain-like"/>
    <property type="match status" value="1"/>
</dbReference>
<keyword evidence="14" id="KW-1185">Reference proteome</keyword>
<dbReference type="NCBIfam" id="TIGR00745">
    <property type="entry name" value="apbA_panE"/>
    <property type="match status" value="1"/>
</dbReference>
<dbReference type="GO" id="GO:0050661">
    <property type="term" value="F:NADP binding"/>
    <property type="evidence" value="ECO:0007669"/>
    <property type="project" value="TreeGrafter"/>
</dbReference>
<dbReference type="Gene3D" id="3.40.50.720">
    <property type="entry name" value="NAD(P)-binding Rossmann-like Domain"/>
    <property type="match status" value="1"/>
</dbReference>
<evidence type="ECO:0000313" key="14">
    <source>
        <dbReference type="Proteomes" id="UP000664654"/>
    </source>
</evidence>
<dbReference type="InterPro" id="IPR008927">
    <property type="entry name" value="6-PGluconate_DH-like_C_sf"/>
</dbReference>
<dbReference type="PANTHER" id="PTHR43765:SF2">
    <property type="entry name" value="2-DEHYDROPANTOATE 2-REDUCTASE"/>
    <property type="match status" value="1"/>
</dbReference>
<dbReference type="AlphaFoldDB" id="A0A939DRQ6"/>
<dbReference type="EMBL" id="JAFKCV010000018">
    <property type="protein sequence ID" value="MBN7827453.1"/>
    <property type="molecule type" value="Genomic_DNA"/>
</dbReference>
<dbReference type="InterPro" id="IPR036291">
    <property type="entry name" value="NAD(P)-bd_dom_sf"/>
</dbReference>
<evidence type="ECO:0000256" key="9">
    <source>
        <dbReference type="ARBA" id="ARBA00048793"/>
    </source>
</evidence>
<dbReference type="GO" id="GO:0005737">
    <property type="term" value="C:cytoplasm"/>
    <property type="evidence" value="ECO:0007669"/>
    <property type="project" value="TreeGrafter"/>
</dbReference>
<dbReference type="SUPFAM" id="SSF51735">
    <property type="entry name" value="NAD(P)-binding Rossmann-fold domains"/>
    <property type="match status" value="1"/>
</dbReference>
<comment type="catalytic activity">
    <reaction evidence="9 10">
        <text>(R)-pantoate + NADP(+) = 2-dehydropantoate + NADPH + H(+)</text>
        <dbReference type="Rhea" id="RHEA:16233"/>
        <dbReference type="ChEBI" id="CHEBI:11561"/>
        <dbReference type="ChEBI" id="CHEBI:15378"/>
        <dbReference type="ChEBI" id="CHEBI:15980"/>
        <dbReference type="ChEBI" id="CHEBI:57783"/>
        <dbReference type="ChEBI" id="CHEBI:58349"/>
        <dbReference type="EC" id="1.1.1.169"/>
    </reaction>
</comment>
<evidence type="ECO:0000256" key="4">
    <source>
        <dbReference type="ARBA" id="ARBA00019465"/>
    </source>
</evidence>
<evidence type="ECO:0000259" key="12">
    <source>
        <dbReference type="Pfam" id="PF08546"/>
    </source>
</evidence>
<comment type="caution">
    <text evidence="13">The sequence shown here is derived from an EMBL/GenBank/DDBJ whole genome shotgun (WGS) entry which is preliminary data.</text>
</comment>
<comment type="pathway">
    <text evidence="1 10">Cofactor biosynthesis; (R)-pantothenate biosynthesis; (R)-pantoate from 3-methyl-2-oxobutanoate: step 2/2.</text>
</comment>
<evidence type="ECO:0000256" key="8">
    <source>
        <dbReference type="ARBA" id="ARBA00032024"/>
    </source>
</evidence>
<evidence type="ECO:0000256" key="3">
    <source>
        <dbReference type="ARBA" id="ARBA00013014"/>
    </source>
</evidence>
<dbReference type="InterPro" id="IPR003710">
    <property type="entry name" value="ApbA"/>
</dbReference>
<evidence type="ECO:0000256" key="5">
    <source>
        <dbReference type="ARBA" id="ARBA00022655"/>
    </source>
</evidence>
<gene>
    <name evidence="13" type="ORF">J0A66_19645</name>
</gene>
<dbReference type="GO" id="GO:0008677">
    <property type="term" value="F:2-dehydropantoate 2-reductase activity"/>
    <property type="evidence" value="ECO:0007669"/>
    <property type="project" value="UniProtKB-EC"/>
</dbReference>
<feature type="domain" description="Ketopantoate reductase N-terminal" evidence="11">
    <location>
        <begin position="4"/>
        <end position="139"/>
    </location>
</feature>
<dbReference type="EC" id="1.1.1.169" evidence="3 10"/>
<evidence type="ECO:0000256" key="2">
    <source>
        <dbReference type="ARBA" id="ARBA00007870"/>
    </source>
</evidence>
<dbReference type="InterPro" id="IPR013752">
    <property type="entry name" value="KPA_reductase"/>
</dbReference>
<name>A0A939DRQ6_9ALTE</name>
<dbReference type="GO" id="GO:0015940">
    <property type="term" value="P:pantothenate biosynthetic process"/>
    <property type="evidence" value="ECO:0007669"/>
    <property type="project" value="UniProtKB-KW"/>
</dbReference>
<dbReference type="InterPro" id="IPR050838">
    <property type="entry name" value="Ketopantoate_reductase"/>
</dbReference>